<comment type="caution">
    <text evidence="2">The sequence shown here is derived from an EMBL/GenBank/DDBJ whole genome shotgun (WGS) entry which is preliminary data.</text>
</comment>
<feature type="region of interest" description="Disordered" evidence="1">
    <location>
        <begin position="76"/>
        <end position="137"/>
    </location>
</feature>
<feature type="compositionally biased region" description="Pro residues" evidence="1">
    <location>
        <begin position="76"/>
        <end position="87"/>
    </location>
</feature>
<accession>A0AAD7T975</accession>
<protein>
    <submittedName>
        <fullName evidence="2">Uncharacterized protein</fullName>
    </submittedName>
</protein>
<name>A0AAD7T975_9TELE</name>
<keyword evidence="3" id="KW-1185">Reference proteome</keyword>
<organism evidence="2 3">
    <name type="scientific">Aldrovandia affinis</name>
    <dbReference type="NCBI Taxonomy" id="143900"/>
    <lineage>
        <taxon>Eukaryota</taxon>
        <taxon>Metazoa</taxon>
        <taxon>Chordata</taxon>
        <taxon>Craniata</taxon>
        <taxon>Vertebrata</taxon>
        <taxon>Euteleostomi</taxon>
        <taxon>Actinopterygii</taxon>
        <taxon>Neopterygii</taxon>
        <taxon>Teleostei</taxon>
        <taxon>Notacanthiformes</taxon>
        <taxon>Halosauridae</taxon>
        <taxon>Aldrovandia</taxon>
    </lineage>
</organism>
<feature type="compositionally biased region" description="Basic and acidic residues" evidence="1">
    <location>
        <begin position="166"/>
        <end position="175"/>
    </location>
</feature>
<dbReference type="EMBL" id="JAINUG010000007">
    <property type="protein sequence ID" value="KAJ8416272.1"/>
    <property type="molecule type" value="Genomic_DNA"/>
</dbReference>
<reference evidence="2" key="1">
    <citation type="journal article" date="2023" name="Science">
        <title>Genome structures resolve the early diversification of teleost fishes.</title>
        <authorList>
            <person name="Parey E."/>
            <person name="Louis A."/>
            <person name="Montfort J."/>
            <person name="Bouchez O."/>
            <person name="Roques C."/>
            <person name="Iampietro C."/>
            <person name="Lluch J."/>
            <person name="Castinel A."/>
            <person name="Donnadieu C."/>
            <person name="Desvignes T."/>
            <person name="Floi Bucao C."/>
            <person name="Jouanno E."/>
            <person name="Wen M."/>
            <person name="Mejri S."/>
            <person name="Dirks R."/>
            <person name="Jansen H."/>
            <person name="Henkel C."/>
            <person name="Chen W.J."/>
            <person name="Zahm M."/>
            <person name="Cabau C."/>
            <person name="Klopp C."/>
            <person name="Thompson A.W."/>
            <person name="Robinson-Rechavi M."/>
            <person name="Braasch I."/>
            <person name="Lecointre G."/>
            <person name="Bobe J."/>
            <person name="Postlethwait J.H."/>
            <person name="Berthelot C."/>
            <person name="Roest Crollius H."/>
            <person name="Guiguen Y."/>
        </authorList>
    </citation>
    <scope>NUCLEOTIDE SEQUENCE</scope>
    <source>
        <strain evidence="2">NC1722</strain>
    </source>
</reference>
<evidence type="ECO:0000313" key="3">
    <source>
        <dbReference type="Proteomes" id="UP001221898"/>
    </source>
</evidence>
<feature type="compositionally biased region" description="Low complexity" evidence="1">
    <location>
        <begin position="100"/>
        <end position="115"/>
    </location>
</feature>
<dbReference type="AlphaFoldDB" id="A0AAD7T975"/>
<gene>
    <name evidence="2" type="ORF">AAFF_G00382940</name>
</gene>
<evidence type="ECO:0000256" key="1">
    <source>
        <dbReference type="SAM" id="MobiDB-lite"/>
    </source>
</evidence>
<evidence type="ECO:0000313" key="2">
    <source>
        <dbReference type="EMBL" id="KAJ8416272.1"/>
    </source>
</evidence>
<sequence length="188" mass="19989">MPLEFGPFAPLVGRGHPFYSAGQPQPSSSQLANNFGPWAQAWQKAPVPNTRHNAEFLHSLQIPSHSFLHTPHFIPPPHPSFYPPPSGLPESLMDGGGSFISGQSQSPSPQSGQAGRTAQMNGTAAYLHDNPLLSPGSQNYLQLLTSLAGLQTPRAEGKRKAKRSAAKGDGRKSQPPDRQLSDAGPESG</sequence>
<proteinExistence type="predicted"/>
<feature type="region of interest" description="Disordered" evidence="1">
    <location>
        <begin position="149"/>
        <end position="188"/>
    </location>
</feature>
<dbReference type="Proteomes" id="UP001221898">
    <property type="component" value="Unassembled WGS sequence"/>
</dbReference>